<evidence type="ECO:0000313" key="1">
    <source>
        <dbReference type="EMBL" id="VDM93518.1"/>
    </source>
</evidence>
<evidence type="ECO:0000313" key="3">
    <source>
        <dbReference type="WBParaSite" id="nOo.2.0.1.t09843-RA"/>
    </source>
</evidence>
<protein>
    <submittedName>
        <fullName evidence="3">C2H2-type domain-containing protein</fullName>
    </submittedName>
</protein>
<gene>
    <name evidence="1" type="ORF">NOO_LOCUS9843</name>
</gene>
<reference evidence="1 2" key="2">
    <citation type="submission" date="2018-08" db="EMBL/GenBank/DDBJ databases">
        <authorList>
            <person name="Laetsch R D."/>
            <person name="Stevens L."/>
            <person name="Kumar S."/>
            <person name="Blaxter L. M."/>
        </authorList>
    </citation>
    <scope>NUCLEOTIDE SEQUENCE [LARGE SCALE GENOMIC DNA]</scope>
</reference>
<reference evidence="3" key="1">
    <citation type="submission" date="2016-06" db="UniProtKB">
        <authorList>
            <consortium name="WormBaseParasite"/>
        </authorList>
    </citation>
    <scope>IDENTIFICATION</scope>
</reference>
<dbReference type="AlphaFoldDB" id="A0A182ENZ0"/>
<sequence length="86" mass="9898">MFLASGSSFSSYLTVARKEKKKIRRCLGKKNISLAKKIRNRSLRYNVLPRAAPFLCTKCGFSTVLLKRIEEHVCMKRNGSVNDFER</sequence>
<dbReference type="OrthoDB" id="5872744at2759"/>
<proteinExistence type="predicted"/>
<organism evidence="3">
    <name type="scientific">Onchocerca ochengi</name>
    <name type="common">Filarial nematode worm</name>
    <dbReference type="NCBI Taxonomy" id="42157"/>
    <lineage>
        <taxon>Eukaryota</taxon>
        <taxon>Metazoa</taxon>
        <taxon>Ecdysozoa</taxon>
        <taxon>Nematoda</taxon>
        <taxon>Chromadorea</taxon>
        <taxon>Rhabditida</taxon>
        <taxon>Spirurina</taxon>
        <taxon>Spiruromorpha</taxon>
        <taxon>Filarioidea</taxon>
        <taxon>Onchocercidae</taxon>
        <taxon>Onchocerca</taxon>
    </lineage>
</organism>
<accession>A0A182ENZ0</accession>
<dbReference type="EMBL" id="UYRW01005107">
    <property type="protein sequence ID" value="VDM93518.1"/>
    <property type="molecule type" value="Genomic_DNA"/>
</dbReference>
<name>A0A182ENZ0_ONCOC</name>
<keyword evidence="2" id="KW-1185">Reference proteome</keyword>
<dbReference type="Proteomes" id="UP000271087">
    <property type="component" value="Unassembled WGS sequence"/>
</dbReference>
<evidence type="ECO:0000313" key="2">
    <source>
        <dbReference type="Proteomes" id="UP000271087"/>
    </source>
</evidence>
<dbReference type="WBParaSite" id="nOo.2.0.1.t09843-RA">
    <property type="protein sequence ID" value="nOo.2.0.1.t09843-RA"/>
    <property type="gene ID" value="nOo.2.0.1.g09843"/>
</dbReference>